<reference evidence="5" key="3">
    <citation type="submission" date="2015-02" db="UniProtKB">
        <authorList>
            <consortium name="EnsemblProtists"/>
        </authorList>
    </citation>
    <scope>IDENTIFICATION</scope>
    <source>
        <strain evidence="5">DAOM BR144</strain>
    </source>
</reference>
<keyword evidence="1" id="KW-0479">Metal-binding</keyword>
<feature type="compositionally biased region" description="Acidic residues" evidence="3">
    <location>
        <begin position="152"/>
        <end position="168"/>
    </location>
</feature>
<dbReference type="SUPFAM" id="SSF57850">
    <property type="entry name" value="RING/U-box"/>
    <property type="match status" value="1"/>
</dbReference>
<feature type="compositionally biased region" description="Low complexity" evidence="3">
    <location>
        <begin position="207"/>
        <end position="219"/>
    </location>
</feature>
<feature type="region of interest" description="Disordered" evidence="3">
    <location>
        <begin position="149"/>
        <end position="171"/>
    </location>
</feature>
<dbReference type="PROSITE" id="PS50089">
    <property type="entry name" value="ZF_RING_2"/>
    <property type="match status" value="1"/>
</dbReference>
<evidence type="ECO:0000256" key="2">
    <source>
        <dbReference type="SAM" id="Coils"/>
    </source>
</evidence>
<dbReference type="InterPro" id="IPR013083">
    <property type="entry name" value="Znf_RING/FYVE/PHD"/>
</dbReference>
<keyword evidence="1" id="KW-0863">Zinc-finger</keyword>
<dbReference type="Pfam" id="PF13639">
    <property type="entry name" value="zf-RING_2"/>
    <property type="match status" value="1"/>
</dbReference>
<evidence type="ECO:0000313" key="6">
    <source>
        <dbReference type="Proteomes" id="UP000019132"/>
    </source>
</evidence>
<feature type="compositionally biased region" description="Acidic residues" evidence="3">
    <location>
        <begin position="95"/>
        <end position="106"/>
    </location>
</feature>
<dbReference type="GO" id="GO:0005634">
    <property type="term" value="C:nucleus"/>
    <property type="evidence" value="ECO:0007669"/>
    <property type="project" value="InterPro"/>
</dbReference>
<sequence length="435" mass="48347">MSMRNARALLARMMAEADNSSSDEERATAAADFSVTFAGRRQRQPPVVDLTISDEDDDEEDDAFDAFLVLQEHLGDDDDDDSNEALFGRGSTDGSAEDNLDLETSEASDSRGGEHDSDDDDEDDGMEEIGSPVRREFLAVRTRNGRRVILHDDDDSEEEEEGEEEEDNMVIVEPTFVYPALEASNETAPVHNTSVHAADAPPPSPVPAATAPTTPATSERTPRRGRKRRRSSRSKTEVVIKSQPTECPVCMEACTLSGPHRIVSLKCGHVFGQKCIERWLMERKKCPVCNHVVRKTDLRPLFSDHVAVIDSTDVENLTHKYEAEKSKRIQIQSELEHSKKQLQHMIEKRRDELFKWKRAYSELQRQLATERRRVQSVHADGAGHLFNGANAAAVNPAATAHSHSQLLTPQTAPQSTSNVVLSSDPIVIDGPYSQQ</sequence>
<dbReference type="AlphaFoldDB" id="K3WWP9"/>
<evidence type="ECO:0000256" key="3">
    <source>
        <dbReference type="SAM" id="MobiDB-lite"/>
    </source>
</evidence>
<dbReference type="SMART" id="SM00184">
    <property type="entry name" value="RING"/>
    <property type="match status" value="1"/>
</dbReference>
<dbReference type="PANTHER" id="PTHR16047">
    <property type="entry name" value="RFWD3 PROTEIN"/>
    <property type="match status" value="1"/>
</dbReference>
<reference evidence="6" key="2">
    <citation type="submission" date="2010-04" db="EMBL/GenBank/DDBJ databases">
        <authorList>
            <person name="Buell R."/>
            <person name="Hamilton J."/>
            <person name="Hostetler J."/>
        </authorList>
    </citation>
    <scope>NUCLEOTIDE SEQUENCE [LARGE SCALE GENOMIC DNA]</scope>
    <source>
        <strain evidence="6">DAOM:BR144</strain>
    </source>
</reference>
<reference evidence="6" key="1">
    <citation type="journal article" date="2010" name="Genome Biol.">
        <title>Genome sequence of the necrotrophic plant pathogen Pythium ultimum reveals original pathogenicity mechanisms and effector repertoire.</title>
        <authorList>
            <person name="Levesque C.A."/>
            <person name="Brouwer H."/>
            <person name="Cano L."/>
            <person name="Hamilton J.P."/>
            <person name="Holt C."/>
            <person name="Huitema E."/>
            <person name="Raffaele S."/>
            <person name="Robideau G.P."/>
            <person name="Thines M."/>
            <person name="Win J."/>
            <person name="Zerillo M.M."/>
            <person name="Beakes G.W."/>
            <person name="Boore J.L."/>
            <person name="Busam D."/>
            <person name="Dumas B."/>
            <person name="Ferriera S."/>
            <person name="Fuerstenberg S.I."/>
            <person name="Gachon C.M."/>
            <person name="Gaulin E."/>
            <person name="Govers F."/>
            <person name="Grenville-Briggs L."/>
            <person name="Horner N."/>
            <person name="Hostetler J."/>
            <person name="Jiang R.H."/>
            <person name="Johnson J."/>
            <person name="Krajaejun T."/>
            <person name="Lin H."/>
            <person name="Meijer H.J."/>
            <person name="Moore B."/>
            <person name="Morris P."/>
            <person name="Phuntmart V."/>
            <person name="Puiu D."/>
            <person name="Shetty J."/>
            <person name="Stajich J.E."/>
            <person name="Tripathy S."/>
            <person name="Wawra S."/>
            <person name="van West P."/>
            <person name="Whitty B.R."/>
            <person name="Coutinho P.M."/>
            <person name="Henrissat B."/>
            <person name="Martin F."/>
            <person name="Thomas P.D."/>
            <person name="Tyler B.M."/>
            <person name="De Vries R.P."/>
            <person name="Kamoun S."/>
            <person name="Yandell M."/>
            <person name="Tisserat N."/>
            <person name="Buell C.R."/>
        </authorList>
    </citation>
    <scope>NUCLEOTIDE SEQUENCE</scope>
    <source>
        <strain evidence="6">DAOM:BR144</strain>
    </source>
</reference>
<dbReference type="EMBL" id="GL376622">
    <property type="status" value="NOT_ANNOTATED_CDS"/>
    <property type="molecule type" value="Genomic_DNA"/>
</dbReference>
<feature type="compositionally biased region" description="Acidic residues" evidence="3">
    <location>
        <begin position="116"/>
        <end position="127"/>
    </location>
</feature>
<feature type="region of interest" description="Disordered" evidence="3">
    <location>
        <begin position="15"/>
        <end position="136"/>
    </location>
</feature>
<dbReference type="GO" id="GO:0016567">
    <property type="term" value="P:protein ubiquitination"/>
    <property type="evidence" value="ECO:0007669"/>
    <property type="project" value="InterPro"/>
</dbReference>
<feature type="compositionally biased region" description="Acidic residues" evidence="3">
    <location>
        <begin position="52"/>
        <end position="64"/>
    </location>
</feature>
<dbReference type="EnsemblProtists" id="PYU1_T009397">
    <property type="protein sequence ID" value="PYU1_T009397"/>
    <property type="gene ID" value="PYU1_G009379"/>
</dbReference>
<feature type="region of interest" description="Disordered" evidence="3">
    <location>
        <begin position="396"/>
        <end position="418"/>
    </location>
</feature>
<dbReference type="STRING" id="431595.K3WWP9"/>
<evidence type="ECO:0000313" key="5">
    <source>
        <dbReference type="EnsemblProtists" id="PYU1_T009397"/>
    </source>
</evidence>
<feature type="coiled-coil region" evidence="2">
    <location>
        <begin position="314"/>
        <end position="380"/>
    </location>
</feature>
<accession>K3WWP9</accession>
<feature type="domain" description="RING-type" evidence="4">
    <location>
        <begin position="247"/>
        <end position="290"/>
    </location>
</feature>
<dbReference type="PANTHER" id="PTHR16047:SF7">
    <property type="entry name" value="E3 UBIQUITIN-PROTEIN LIGASE RFWD3"/>
    <property type="match status" value="1"/>
</dbReference>
<dbReference type="GO" id="GO:0036297">
    <property type="term" value="P:interstrand cross-link repair"/>
    <property type="evidence" value="ECO:0007669"/>
    <property type="project" value="InterPro"/>
</dbReference>
<feature type="compositionally biased region" description="Polar residues" evidence="3">
    <location>
        <begin position="401"/>
        <end position="418"/>
    </location>
</feature>
<evidence type="ECO:0000256" key="1">
    <source>
        <dbReference type="PROSITE-ProRule" id="PRU00175"/>
    </source>
</evidence>
<dbReference type="VEuPathDB" id="FungiDB:PYU1_G009379"/>
<dbReference type="GO" id="GO:0004842">
    <property type="term" value="F:ubiquitin-protein transferase activity"/>
    <property type="evidence" value="ECO:0007669"/>
    <property type="project" value="InterPro"/>
</dbReference>
<organism evidence="5 6">
    <name type="scientific">Globisporangium ultimum (strain ATCC 200006 / CBS 805.95 / DAOM BR144)</name>
    <name type="common">Pythium ultimum</name>
    <dbReference type="NCBI Taxonomy" id="431595"/>
    <lineage>
        <taxon>Eukaryota</taxon>
        <taxon>Sar</taxon>
        <taxon>Stramenopiles</taxon>
        <taxon>Oomycota</taxon>
        <taxon>Peronosporomycetes</taxon>
        <taxon>Pythiales</taxon>
        <taxon>Pythiaceae</taxon>
        <taxon>Globisporangium</taxon>
    </lineage>
</organism>
<keyword evidence="6" id="KW-1185">Reference proteome</keyword>
<dbReference type="InterPro" id="IPR037381">
    <property type="entry name" value="RFWD3"/>
</dbReference>
<name>K3WWP9_GLOUD</name>
<dbReference type="GO" id="GO:0008270">
    <property type="term" value="F:zinc ion binding"/>
    <property type="evidence" value="ECO:0007669"/>
    <property type="project" value="UniProtKB-KW"/>
</dbReference>
<dbReference type="InParanoid" id="K3WWP9"/>
<feature type="compositionally biased region" description="Basic residues" evidence="3">
    <location>
        <begin position="223"/>
        <end position="233"/>
    </location>
</feature>
<dbReference type="eggNOG" id="KOG1645">
    <property type="taxonomic scope" value="Eukaryota"/>
</dbReference>
<dbReference type="Proteomes" id="UP000019132">
    <property type="component" value="Unassembled WGS sequence"/>
</dbReference>
<feature type="region of interest" description="Disordered" evidence="3">
    <location>
        <begin position="192"/>
        <end position="238"/>
    </location>
</feature>
<dbReference type="InterPro" id="IPR001841">
    <property type="entry name" value="Znf_RING"/>
</dbReference>
<keyword evidence="1" id="KW-0862">Zinc</keyword>
<protein>
    <recommendedName>
        <fullName evidence="4">RING-type domain-containing protein</fullName>
    </recommendedName>
</protein>
<dbReference type="HOGENOM" id="CLU_630899_0_0_1"/>
<proteinExistence type="predicted"/>
<evidence type="ECO:0000259" key="4">
    <source>
        <dbReference type="PROSITE" id="PS50089"/>
    </source>
</evidence>
<dbReference type="Gene3D" id="3.30.40.10">
    <property type="entry name" value="Zinc/RING finger domain, C3HC4 (zinc finger)"/>
    <property type="match status" value="1"/>
</dbReference>
<keyword evidence="2" id="KW-0175">Coiled coil</keyword>
<dbReference type="CDD" id="cd16450">
    <property type="entry name" value="mRING-C3HGC3_RFWD3"/>
    <property type="match status" value="1"/>
</dbReference>